<evidence type="ECO:0000256" key="1">
    <source>
        <dbReference type="SAM" id="MobiDB-lite"/>
    </source>
</evidence>
<protein>
    <submittedName>
        <fullName evidence="2">Uncharacterized protein</fullName>
    </submittedName>
</protein>
<dbReference type="GeneID" id="5032918"/>
<dbReference type="InParanoid" id="A0D9L9"/>
<dbReference type="AlphaFoldDB" id="A0D9L9"/>
<organism evidence="2 3">
    <name type="scientific">Paramecium tetraurelia</name>
    <dbReference type="NCBI Taxonomy" id="5888"/>
    <lineage>
        <taxon>Eukaryota</taxon>
        <taxon>Sar</taxon>
        <taxon>Alveolata</taxon>
        <taxon>Ciliophora</taxon>
        <taxon>Intramacronucleata</taxon>
        <taxon>Oligohymenophorea</taxon>
        <taxon>Peniculida</taxon>
        <taxon>Parameciidae</taxon>
        <taxon>Paramecium</taxon>
    </lineage>
</organism>
<proteinExistence type="predicted"/>
<dbReference type="EMBL" id="CT868341">
    <property type="protein sequence ID" value="CAK79736.1"/>
    <property type="molecule type" value="Genomic_DNA"/>
</dbReference>
<feature type="compositionally biased region" description="Polar residues" evidence="1">
    <location>
        <begin position="85"/>
        <end position="100"/>
    </location>
</feature>
<dbReference type="OMA" id="KQCCVIW"/>
<reference evidence="2 3" key="1">
    <citation type="journal article" date="2006" name="Nature">
        <title>Global trends of whole-genome duplications revealed by the ciliate Paramecium tetraurelia.</title>
        <authorList>
            <consortium name="Genoscope"/>
            <person name="Aury J.-M."/>
            <person name="Jaillon O."/>
            <person name="Duret L."/>
            <person name="Noel B."/>
            <person name="Jubin C."/>
            <person name="Porcel B.M."/>
            <person name="Segurens B."/>
            <person name="Daubin V."/>
            <person name="Anthouard V."/>
            <person name="Aiach N."/>
            <person name="Arnaiz O."/>
            <person name="Billaut A."/>
            <person name="Beisson J."/>
            <person name="Blanc I."/>
            <person name="Bouhouche K."/>
            <person name="Camara F."/>
            <person name="Duharcourt S."/>
            <person name="Guigo R."/>
            <person name="Gogendeau D."/>
            <person name="Katinka M."/>
            <person name="Keller A.-M."/>
            <person name="Kissmehl R."/>
            <person name="Klotz C."/>
            <person name="Koll F."/>
            <person name="Le Moue A."/>
            <person name="Lepere C."/>
            <person name="Malinsky S."/>
            <person name="Nowacki M."/>
            <person name="Nowak J.K."/>
            <person name="Plattner H."/>
            <person name="Poulain J."/>
            <person name="Ruiz F."/>
            <person name="Serrano V."/>
            <person name="Zagulski M."/>
            <person name="Dessen P."/>
            <person name="Betermier M."/>
            <person name="Weissenbach J."/>
            <person name="Scarpelli C."/>
            <person name="Schachter V."/>
            <person name="Sperling L."/>
            <person name="Meyer E."/>
            <person name="Cohen J."/>
            <person name="Wincker P."/>
        </authorList>
    </citation>
    <scope>NUCLEOTIDE SEQUENCE [LARGE SCALE GENOMIC DNA]</scope>
    <source>
        <strain evidence="2 3">Stock d4-2</strain>
    </source>
</reference>
<feature type="region of interest" description="Disordered" evidence="1">
    <location>
        <begin position="66"/>
        <end position="104"/>
    </location>
</feature>
<dbReference type="Proteomes" id="UP000000600">
    <property type="component" value="Unassembled WGS sequence"/>
</dbReference>
<name>A0D9L9_PARTE</name>
<accession>A0D9L9</accession>
<dbReference type="KEGG" id="ptm:GSPATT00014666001"/>
<dbReference type="HOGENOM" id="CLU_1997014_0_0_1"/>
<keyword evidence="3" id="KW-1185">Reference proteome</keyword>
<evidence type="ECO:0000313" key="2">
    <source>
        <dbReference type="EMBL" id="CAK79736.1"/>
    </source>
</evidence>
<evidence type="ECO:0000313" key="3">
    <source>
        <dbReference type="Proteomes" id="UP000000600"/>
    </source>
</evidence>
<dbReference type="RefSeq" id="XP_001447133.1">
    <property type="nucleotide sequence ID" value="XM_001447096.1"/>
</dbReference>
<sequence>MNIKECDTKTNQKAIKSALKKELSNEEQMFRRYDRKGREITFGSKYEVTIDEHVQFLLAIPPVSTPRNRTKSPVGVPMSARSPRSKSQITEQGGNSTPIAISQKKLEFTQKEEESLRILEKKYQKQKMLGKQQKQCCVIW</sequence>
<gene>
    <name evidence="2" type="ORF">GSPATT00014666001</name>
</gene>
<dbReference type="OrthoDB" id="10318274at2759"/>